<dbReference type="AlphaFoldDB" id="G3MQG4"/>
<dbReference type="InterPro" id="IPR047197">
    <property type="entry name" value="THYN1-like_EVE"/>
</dbReference>
<evidence type="ECO:0000256" key="4">
    <source>
        <dbReference type="ARBA" id="ARBA00022553"/>
    </source>
</evidence>
<dbReference type="FunFam" id="3.10.590.10:FF:000003">
    <property type="entry name" value="Thymocyte nuclear protein 1"/>
    <property type="match status" value="1"/>
</dbReference>
<dbReference type="Pfam" id="PF01878">
    <property type="entry name" value="EVE"/>
    <property type="match status" value="1"/>
</dbReference>
<accession>G3MQG4</accession>
<keyword evidence="5" id="KW-0539">Nucleus</keyword>
<dbReference type="PANTHER" id="PTHR14087:SF7">
    <property type="entry name" value="THYMOCYTE NUCLEAR PROTEIN 1"/>
    <property type="match status" value="1"/>
</dbReference>
<feature type="domain" description="EVE" evidence="6">
    <location>
        <begin position="36"/>
        <end position="201"/>
    </location>
</feature>
<sequence>MPRQKRGRASGATTEADEPNKKVLKVLYQEKEEIVHWLLKSEPESRIENGEDMKFSIDDLIQCPDKTSCWDGVRNYQARNIMRDQMKVGHRCFFYHSNCKFPAIVGIVEVVKEGYPDHTQFDTKSNHYDSASTTENPKWFMVDVRFVRKLDRQITLAELKKLHEKHKAQNPKGPLANMALLTRPRLSVQPVAKEEWDFILSLEQPTSDDSE</sequence>
<evidence type="ECO:0000256" key="2">
    <source>
        <dbReference type="ARBA" id="ARBA00004123"/>
    </source>
</evidence>
<evidence type="ECO:0000313" key="7">
    <source>
        <dbReference type="EMBL" id="AEO35732.1"/>
    </source>
</evidence>
<keyword evidence="4" id="KW-0597">Phosphoprotein</keyword>
<proteinExistence type="evidence at transcript level"/>
<dbReference type="InterPro" id="IPR052181">
    <property type="entry name" value="5hmC_binding"/>
</dbReference>
<comment type="subcellular location">
    <subcellularLocation>
        <location evidence="2">Nucleus</location>
    </subcellularLocation>
</comment>
<evidence type="ECO:0000256" key="3">
    <source>
        <dbReference type="ARBA" id="ARBA00014654"/>
    </source>
</evidence>
<protein>
    <recommendedName>
        <fullName evidence="3">Thymocyte nuclear protein 1</fullName>
    </recommendedName>
</protein>
<dbReference type="InterPro" id="IPR015947">
    <property type="entry name" value="PUA-like_sf"/>
</dbReference>
<dbReference type="EMBL" id="JO844115">
    <property type="protein sequence ID" value="AEO35732.1"/>
    <property type="molecule type" value="mRNA"/>
</dbReference>
<dbReference type="CDD" id="cd21133">
    <property type="entry name" value="EVE"/>
    <property type="match status" value="1"/>
</dbReference>
<dbReference type="SUPFAM" id="SSF88697">
    <property type="entry name" value="PUA domain-like"/>
    <property type="match status" value="1"/>
</dbReference>
<evidence type="ECO:0000256" key="1">
    <source>
        <dbReference type="ARBA" id="ARBA00002530"/>
    </source>
</evidence>
<evidence type="ECO:0000259" key="6">
    <source>
        <dbReference type="Pfam" id="PF01878"/>
    </source>
</evidence>
<evidence type="ECO:0000256" key="5">
    <source>
        <dbReference type="ARBA" id="ARBA00023242"/>
    </source>
</evidence>
<organism evidence="7">
    <name type="scientific">Amblyomma maculatum</name>
    <name type="common">Gulf Coast tick</name>
    <dbReference type="NCBI Taxonomy" id="34609"/>
    <lineage>
        <taxon>Eukaryota</taxon>
        <taxon>Metazoa</taxon>
        <taxon>Ecdysozoa</taxon>
        <taxon>Arthropoda</taxon>
        <taxon>Chelicerata</taxon>
        <taxon>Arachnida</taxon>
        <taxon>Acari</taxon>
        <taxon>Parasitiformes</taxon>
        <taxon>Ixodida</taxon>
        <taxon>Ixodoidea</taxon>
        <taxon>Ixodidae</taxon>
        <taxon>Amblyomminae</taxon>
        <taxon>Amblyomma</taxon>
    </lineage>
</organism>
<dbReference type="Gene3D" id="3.10.590.10">
    <property type="entry name" value="ph1033 like domains"/>
    <property type="match status" value="1"/>
</dbReference>
<name>G3MQG4_AMBMU</name>
<dbReference type="InterPro" id="IPR002740">
    <property type="entry name" value="EVE_domain"/>
</dbReference>
<dbReference type="GO" id="GO:0005634">
    <property type="term" value="C:nucleus"/>
    <property type="evidence" value="ECO:0007669"/>
    <property type="project" value="UniProtKB-SubCell"/>
</dbReference>
<dbReference type="PANTHER" id="PTHR14087">
    <property type="entry name" value="THYMOCYTE NUCLEAR PROTEIN 1"/>
    <property type="match status" value="1"/>
</dbReference>
<comment type="function">
    <text evidence="1">Specifically binds 5-hydroxymethylcytosine (5hmC), suggesting that it acts as a specific reader of 5hmC.</text>
</comment>
<reference evidence="7" key="1">
    <citation type="journal article" date="2011" name="PLoS ONE">
        <title>A deep insight into the sialotranscriptome of the gulf coast tick, Amblyomma maculatum.</title>
        <authorList>
            <person name="Karim S."/>
            <person name="Singh P."/>
            <person name="Ribeiro J.M."/>
        </authorList>
    </citation>
    <scope>NUCLEOTIDE SEQUENCE</scope>
    <source>
        <tissue evidence="7">Salivary gland</tissue>
    </source>
</reference>